<dbReference type="EMBL" id="JBJUIK010000015">
    <property type="protein sequence ID" value="KAL3503101.1"/>
    <property type="molecule type" value="Genomic_DNA"/>
</dbReference>
<evidence type="ECO:0000259" key="1">
    <source>
        <dbReference type="Pfam" id="PF14372"/>
    </source>
</evidence>
<feature type="domain" description="hAT-like transposase RNase-H fold" evidence="1">
    <location>
        <begin position="2"/>
        <end position="97"/>
    </location>
</feature>
<proteinExistence type="predicted"/>
<evidence type="ECO:0000313" key="3">
    <source>
        <dbReference type="Proteomes" id="UP001630127"/>
    </source>
</evidence>
<evidence type="ECO:0000313" key="2">
    <source>
        <dbReference type="EMBL" id="KAL3503101.1"/>
    </source>
</evidence>
<name>A0ABD2Y7X2_9GENT</name>
<comment type="caution">
    <text evidence="2">The sequence shown here is derived from an EMBL/GenBank/DDBJ whole genome shotgun (WGS) entry which is preliminary data.</text>
</comment>
<sequence length="114" mass="13538">MTSNTIFNKINNAYGILKRYEESYWVDLRSMAHNMKLKYNKYWGNTEKIKLLVYITAILDPRGKFEYVDFVIEDMYGKNANMGRLVKDAIYGLFAKYKRLNQQTISASSPFYYK</sequence>
<dbReference type="AlphaFoldDB" id="A0ABD2Y7X2"/>
<organism evidence="2 3">
    <name type="scientific">Cinchona calisaya</name>
    <dbReference type="NCBI Taxonomy" id="153742"/>
    <lineage>
        <taxon>Eukaryota</taxon>
        <taxon>Viridiplantae</taxon>
        <taxon>Streptophyta</taxon>
        <taxon>Embryophyta</taxon>
        <taxon>Tracheophyta</taxon>
        <taxon>Spermatophyta</taxon>
        <taxon>Magnoliopsida</taxon>
        <taxon>eudicotyledons</taxon>
        <taxon>Gunneridae</taxon>
        <taxon>Pentapetalae</taxon>
        <taxon>asterids</taxon>
        <taxon>lamiids</taxon>
        <taxon>Gentianales</taxon>
        <taxon>Rubiaceae</taxon>
        <taxon>Cinchonoideae</taxon>
        <taxon>Cinchoneae</taxon>
        <taxon>Cinchona</taxon>
    </lineage>
</organism>
<dbReference type="PANTHER" id="PTHR23272">
    <property type="entry name" value="BED FINGER-RELATED"/>
    <property type="match status" value="1"/>
</dbReference>
<dbReference type="PANTHER" id="PTHR23272:SF184">
    <property type="entry name" value="OS03G0311250 PROTEIN"/>
    <property type="match status" value="1"/>
</dbReference>
<keyword evidence="3" id="KW-1185">Reference proteome</keyword>
<dbReference type="InterPro" id="IPR025525">
    <property type="entry name" value="hAT-like_transposase_RNase-H"/>
</dbReference>
<dbReference type="Pfam" id="PF14372">
    <property type="entry name" value="hAT-like_RNase-H"/>
    <property type="match status" value="1"/>
</dbReference>
<dbReference type="Proteomes" id="UP001630127">
    <property type="component" value="Unassembled WGS sequence"/>
</dbReference>
<protein>
    <recommendedName>
        <fullName evidence="1">hAT-like transposase RNase-H fold domain-containing protein</fullName>
    </recommendedName>
</protein>
<reference evidence="2 3" key="1">
    <citation type="submission" date="2024-11" db="EMBL/GenBank/DDBJ databases">
        <title>A near-complete genome assembly of Cinchona calisaya.</title>
        <authorList>
            <person name="Lian D.C."/>
            <person name="Zhao X.W."/>
            <person name="Wei L."/>
        </authorList>
    </citation>
    <scope>NUCLEOTIDE SEQUENCE [LARGE SCALE GENOMIC DNA]</scope>
    <source>
        <tissue evidence="2">Nenye</tissue>
    </source>
</reference>
<gene>
    <name evidence="2" type="ORF">ACH5RR_037550</name>
</gene>
<accession>A0ABD2Y7X2</accession>